<keyword evidence="6" id="KW-0269">Exonuclease</keyword>
<evidence type="ECO:0000256" key="15">
    <source>
        <dbReference type="SAM" id="Coils"/>
    </source>
</evidence>
<dbReference type="InterPro" id="IPR011335">
    <property type="entry name" value="Restrct_endonuc-II-like"/>
</dbReference>
<dbReference type="PANTHER" id="PTHR11070:SF67">
    <property type="entry name" value="DNA 3'-5' HELICASE"/>
    <property type="match status" value="1"/>
</dbReference>
<dbReference type="PANTHER" id="PTHR11070">
    <property type="entry name" value="UVRD / RECB / PCRA DNA HELICASE FAMILY MEMBER"/>
    <property type="match status" value="1"/>
</dbReference>
<keyword evidence="3" id="KW-0227">DNA damage</keyword>
<evidence type="ECO:0000256" key="5">
    <source>
        <dbReference type="ARBA" id="ARBA00022806"/>
    </source>
</evidence>
<comment type="catalytic activity">
    <reaction evidence="13">
        <text>ATP + H2O = ADP + phosphate + H(+)</text>
        <dbReference type="Rhea" id="RHEA:13065"/>
        <dbReference type="ChEBI" id="CHEBI:15377"/>
        <dbReference type="ChEBI" id="CHEBI:15378"/>
        <dbReference type="ChEBI" id="CHEBI:30616"/>
        <dbReference type="ChEBI" id="CHEBI:43474"/>
        <dbReference type="ChEBI" id="CHEBI:456216"/>
        <dbReference type="EC" id="5.6.2.4"/>
    </reaction>
</comment>
<dbReference type="NCBIfam" id="NF010485">
    <property type="entry name" value="PRK13909.1-2"/>
    <property type="match status" value="1"/>
</dbReference>
<evidence type="ECO:0000256" key="13">
    <source>
        <dbReference type="ARBA" id="ARBA00048988"/>
    </source>
</evidence>
<dbReference type="GO" id="GO:0004527">
    <property type="term" value="F:exonuclease activity"/>
    <property type="evidence" value="ECO:0007669"/>
    <property type="project" value="UniProtKB-KW"/>
</dbReference>
<dbReference type="SUPFAM" id="SSF52980">
    <property type="entry name" value="Restriction endonuclease-like"/>
    <property type="match status" value="1"/>
</dbReference>
<dbReference type="SUPFAM" id="SSF52540">
    <property type="entry name" value="P-loop containing nucleoside triphosphate hydrolases"/>
    <property type="match status" value="1"/>
</dbReference>
<keyword evidence="2 14" id="KW-0547">Nucleotide-binding</keyword>
<dbReference type="AlphaFoldDB" id="A0AAJ4RDE1"/>
<evidence type="ECO:0000256" key="11">
    <source>
        <dbReference type="ARBA" id="ARBA00034617"/>
    </source>
</evidence>
<protein>
    <recommendedName>
        <fullName evidence="12">DNA 3'-5' helicase</fullName>
        <ecNumber evidence="12">5.6.2.4</ecNumber>
    </recommendedName>
</protein>
<keyword evidence="8" id="KW-0238">DNA-binding</keyword>
<proteinExistence type="predicted"/>
<dbReference type="GO" id="GO:0003677">
    <property type="term" value="F:DNA binding"/>
    <property type="evidence" value="ECO:0007669"/>
    <property type="project" value="UniProtKB-KW"/>
</dbReference>
<feature type="binding site" evidence="14">
    <location>
        <begin position="9"/>
        <end position="16"/>
    </location>
    <ligand>
        <name>ATP</name>
        <dbReference type="ChEBI" id="CHEBI:30616"/>
    </ligand>
</feature>
<comment type="catalytic activity">
    <reaction evidence="11">
        <text>Couples ATP hydrolysis with the unwinding of duplex DNA by translocating in the 3'-5' direction.</text>
        <dbReference type="EC" id="5.6.2.4"/>
    </reaction>
</comment>
<dbReference type="Proteomes" id="UP000272781">
    <property type="component" value="Unassembled WGS sequence"/>
</dbReference>
<dbReference type="Gene3D" id="3.40.50.300">
    <property type="entry name" value="P-loop containing nucleotide triphosphate hydrolases"/>
    <property type="match status" value="4"/>
</dbReference>
<dbReference type="EMBL" id="RJVK01000001">
    <property type="protein sequence ID" value="ROR40678.1"/>
    <property type="molecule type" value="Genomic_DNA"/>
</dbReference>
<evidence type="ECO:0000259" key="16">
    <source>
        <dbReference type="PROSITE" id="PS51198"/>
    </source>
</evidence>
<evidence type="ECO:0000313" key="18">
    <source>
        <dbReference type="EMBL" id="ROR40678.1"/>
    </source>
</evidence>
<sequence length="891" mass="105244">MKRLLSLKASAGSGKTFSLAGRYIALLLKGKHPSTILAVTFTNKAANEMRERIVDYLKNLHKDEEKYTSMLNWLQNELNLSKEEILKLKEKALESFLKSDINIKTIDSFIQKILRKFWHYAGIDLDFEQKSDDLNVVFENFLNSLSPNELEEFINFSKIMEYKEGSILSLFENLYEKDKEISAFKVTPPKKTISEINSEISKIKNEFVLATQDCKQINNYFKKSDYKLLESKMVEYFLENNTLKGFKGYKKCYEEWMDEKYSVLLGLLKEKILLQEKYTLYMLFKLYGKYKQIKMKIKRDEKYLDFKDVEHFVYKLLVEDELNRDFLYFRLDSRIEHILIDEFQDTSVTQWKIFEPLVDEIKAGEGVKSFRSFFYVGDKKQAIYRFRGGSSELFDYVYETLKPFGMEQDILKINYRSKKEIVEFVNEVFALRDEAQSANKEGGYVEVVTSGNEKEEILEEMYKKIEFMKSKGAKESDIAVLVYTNQNILDVAEFLEEKKIKCVTSTRAQVINQPFARAIIDLMKYLYFNSIGKKAELFKFNFLSVIGEKYSTKEIKIPFDKPAKMIKTIMDTYNLYDEASLKLLEYALNFEDIIDFVYKIDEWSEELPLSEFEGVAIMTIHKSKGLEFENVIVLDRLSRERGGGGAFLYDYEGIELKDIKYTFPNREKIDFDYKRVLEKNKFLEIQDKKNVEYVAFTRAKNALFIIKKEKTSFVTPLFDTIRGEFEAQKKEEIKKDTSKFSLPLKFYDYQDNEKDDEYKPNDYEAIYEGLALHYSFEVEDFDAVLNRYGIYTDVEKVYEVYENSKGEINFGGKYYKEVPVVFNKKEYRIDLLIENEEEMIIVDYKSARPNDESAYINQVRGYMKAVKEITSKKVKGYLFYADEKKFREVKE</sequence>
<dbReference type="InterPro" id="IPR011604">
    <property type="entry name" value="PDDEXK-like_dom_sf"/>
</dbReference>
<keyword evidence="7 14" id="KW-0067">ATP-binding</keyword>
<accession>A0AAJ4RDE1</accession>
<keyword evidence="4 14" id="KW-0378">Hydrolase</keyword>
<keyword evidence="5 14" id="KW-0347">Helicase</keyword>
<evidence type="ECO:0000256" key="2">
    <source>
        <dbReference type="ARBA" id="ARBA00022741"/>
    </source>
</evidence>
<gene>
    <name evidence="17" type="ORF">C6V80_06335</name>
    <name evidence="18" type="ORF">EDC58_0157</name>
</gene>
<evidence type="ECO:0000256" key="9">
    <source>
        <dbReference type="ARBA" id="ARBA00023204"/>
    </source>
</evidence>
<evidence type="ECO:0000256" key="8">
    <source>
        <dbReference type="ARBA" id="ARBA00023125"/>
    </source>
</evidence>
<feature type="coiled-coil region" evidence="15">
    <location>
        <begin position="46"/>
        <end position="91"/>
    </location>
</feature>
<keyword evidence="15" id="KW-0175">Coiled coil</keyword>
<dbReference type="InterPro" id="IPR000212">
    <property type="entry name" value="DNA_helicase_UvrD/REP"/>
</dbReference>
<evidence type="ECO:0000256" key="6">
    <source>
        <dbReference type="ARBA" id="ARBA00022839"/>
    </source>
</evidence>
<reference evidence="17" key="3">
    <citation type="submission" date="2019-06" db="EMBL/GenBank/DDBJ databases">
        <title>A comparative analysis of the Nautiliaceae.</title>
        <authorList>
            <person name="Grosche A."/>
            <person name="Smedile F."/>
            <person name="Vetriani C."/>
        </authorList>
    </citation>
    <scope>NUCLEOTIDE SEQUENCE</scope>
    <source>
        <strain evidence="17">TB6</strain>
    </source>
</reference>
<evidence type="ECO:0000313" key="20">
    <source>
        <dbReference type="Proteomes" id="UP000298805"/>
    </source>
</evidence>
<evidence type="ECO:0000256" key="10">
    <source>
        <dbReference type="ARBA" id="ARBA00023235"/>
    </source>
</evidence>
<dbReference type="EC" id="5.6.2.4" evidence="12"/>
<dbReference type="InterPro" id="IPR027417">
    <property type="entry name" value="P-loop_NTPase"/>
</dbReference>
<keyword evidence="9" id="KW-0234">DNA repair</keyword>
<reference evidence="20" key="1">
    <citation type="submission" date="2018-03" db="EMBL/GenBank/DDBJ databases">
        <title>A comparative analysis of the Nautiliaceae.</title>
        <authorList>
            <person name="Grosche A."/>
            <person name="Smedile F."/>
            <person name="Vetriani C."/>
        </authorList>
    </citation>
    <scope>NUCLEOTIDE SEQUENCE [LARGE SCALE GENOMIC DNA]</scope>
    <source>
        <strain evidence="20">TB6</strain>
    </source>
</reference>
<organism evidence="18 19">
    <name type="scientific">Caminibacter pacificus</name>
    <dbReference type="NCBI Taxonomy" id="1424653"/>
    <lineage>
        <taxon>Bacteria</taxon>
        <taxon>Pseudomonadati</taxon>
        <taxon>Campylobacterota</taxon>
        <taxon>Epsilonproteobacteria</taxon>
        <taxon>Nautiliales</taxon>
        <taxon>Nautiliaceae</taxon>
        <taxon>Caminibacter</taxon>
    </lineage>
</organism>
<dbReference type="GO" id="GO:0005829">
    <property type="term" value="C:cytosol"/>
    <property type="evidence" value="ECO:0007669"/>
    <property type="project" value="TreeGrafter"/>
</dbReference>
<keyword evidence="10" id="KW-0413">Isomerase</keyword>
<dbReference type="GO" id="GO:0043138">
    <property type="term" value="F:3'-5' DNA helicase activity"/>
    <property type="evidence" value="ECO:0007669"/>
    <property type="project" value="UniProtKB-EC"/>
</dbReference>
<name>A0AAJ4RDE1_9BACT</name>
<dbReference type="GO" id="GO:0005524">
    <property type="term" value="F:ATP binding"/>
    <property type="evidence" value="ECO:0007669"/>
    <property type="project" value="UniProtKB-UniRule"/>
</dbReference>
<dbReference type="Proteomes" id="UP000298805">
    <property type="component" value="Chromosome"/>
</dbReference>
<evidence type="ECO:0000313" key="17">
    <source>
        <dbReference type="EMBL" id="QCI28593.1"/>
    </source>
</evidence>
<evidence type="ECO:0000256" key="12">
    <source>
        <dbReference type="ARBA" id="ARBA00034808"/>
    </source>
</evidence>
<keyword evidence="20" id="KW-1185">Reference proteome</keyword>
<feature type="domain" description="UvrD-like helicase ATP-binding" evidence="16">
    <location>
        <begin position="1"/>
        <end position="418"/>
    </location>
</feature>
<dbReference type="EMBL" id="CP027432">
    <property type="protein sequence ID" value="QCI28593.1"/>
    <property type="molecule type" value="Genomic_DNA"/>
</dbReference>
<dbReference type="InterPro" id="IPR014017">
    <property type="entry name" value="DNA_helicase_UvrD-like_C"/>
</dbReference>
<dbReference type="RefSeq" id="WP_123351593.1">
    <property type="nucleotide sequence ID" value="NZ_CP027432.2"/>
</dbReference>
<reference evidence="18 19" key="2">
    <citation type="submission" date="2018-11" db="EMBL/GenBank/DDBJ databases">
        <title>Genomic Encyclopedia of Type Strains, Phase IV (KMG-IV): sequencing the most valuable type-strain genomes for metagenomic binning, comparative biology and taxonomic classification.</title>
        <authorList>
            <person name="Goeker M."/>
        </authorList>
    </citation>
    <scope>NUCLEOTIDE SEQUENCE [LARGE SCALE GENOMIC DNA]</scope>
    <source>
        <strain evidence="18 19">DSM 27783</strain>
    </source>
</reference>
<dbReference type="InterPro" id="IPR014016">
    <property type="entry name" value="UvrD-like_ATP-bd"/>
</dbReference>
<evidence type="ECO:0000256" key="3">
    <source>
        <dbReference type="ARBA" id="ARBA00022763"/>
    </source>
</evidence>
<evidence type="ECO:0000256" key="4">
    <source>
        <dbReference type="ARBA" id="ARBA00022801"/>
    </source>
</evidence>
<dbReference type="PROSITE" id="PS51198">
    <property type="entry name" value="UVRD_HELICASE_ATP_BIND"/>
    <property type="match status" value="1"/>
</dbReference>
<keyword evidence="1" id="KW-0540">Nuclease</keyword>
<dbReference type="Pfam" id="PF00580">
    <property type="entry name" value="UvrD-helicase"/>
    <property type="match status" value="1"/>
</dbReference>
<dbReference type="Pfam" id="PF13361">
    <property type="entry name" value="UvrD_C"/>
    <property type="match status" value="2"/>
</dbReference>
<evidence type="ECO:0000256" key="14">
    <source>
        <dbReference type="PROSITE-ProRule" id="PRU00560"/>
    </source>
</evidence>
<dbReference type="Gene3D" id="3.90.320.10">
    <property type="match status" value="1"/>
</dbReference>
<dbReference type="GO" id="GO:0000725">
    <property type="term" value="P:recombinational repair"/>
    <property type="evidence" value="ECO:0007669"/>
    <property type="project" value="TreeGrafter"/>
</dbReference>
<evidence type="ECO:0000256" key="7">
    <source>
        <dbReference type="ARBA" id="ARBA00022840"/>
    </source>
</evidence>
<evidence type="ECO:0000313" key="19">
    <source>
        <dbReference type="Proteomes" id="UP000272781"/>
    </source>
</evidence>
<evidence type="ECO:0000256" key="1">
    <source>
        <dbReference type="ARBA" id="ARBA00022722"/>
    </source>
</evidence>